<evidence type="ECO:0000313" key="8">
    <source>
        <dbReference type="Proteomes" id="UP000029692"/>
    </source>
</evidence>
<evidence type="ECO:0000256" key="3">
    <source>
        <dbReference type="PROSITE-ProRule" id="PRU00284"/>
    </source>
</evidence>
<dbReference type="InterPro" id="IPR003660">
    <property type="entry name" value="HAMP_dom"/>
</dbReference>
<feature type="domain" description="Methyl-accepting transducer" evidence="5">
    <location>
        <begin position="327"/>
        <end position="553"/>
    </location>
</feature>
<dbReference type="eggNOG" id="COG0840">
    <property type="taxonomic scope" value="Bacteria"/>
</dbReference>
<feature type="transmembrane region" description="Helical" evidence="4">
    <location>
        <begin position="7"/>
        <end position="29"/>
    </location>
</feature>
<dbReference type="RefSeq" id="WP_037546975.1">
    <property type="nucleotide sequence ID" value="NZ_JNUP01000049.1"/>
</dbReference>
<sequence length="614" mass="67114">MKIRHKLFAIMAIILAGMVASLLVLLGAITQLQQTSSLAQEAQRLITRGYEFALVSDNLLTTTGKLSQELPKWDEIRGQFAGELESFLSDPQLTDAYPDQQIAIEGALNLWNYMNTRMEESKESIQELLDNQDLPETEKIGIFHISRFLTSPQAQNIRYLALETSQLQRQLPSMKTDAIELIEGSLGKLQNAIVQRGQAQSGRSLLFGLLVSALSAIIAMASIFWFSLRLSRRIHILEDAMESVSNQDLGINLNDSARDEIGNLSRHLTRTTDHLKELISEVQQTAGQVENQMTQLDSSSNSSVSAVHEITQNISSMDSQFQEFESSLASSLEQVASLIRGVEQIAATIESQNSAISGSSSAIEQMAGAMQSANTISTSTQEQNTLLVARVEEGGQLVQETSEQILEAARDLDGIREIIEIIDSISSQTNLLSMNAAIESAHAGEAGKGFAVVAEEIRKLADSTRENAERIGNTIDQVTGRINAAVTTAANSSQRFEDVATAVETFSQAMDQINHALSELQEGTGEILEDTTSLSQDSTSLTEETQRMISYARDVRSVLDGIQNHADTMKRGIQEITQGAGHILGQLEHTNELSTTTNSRLGDLAGLLKRFKTE</sequence>
<dbReference type="Pfam" id="PF00015">
    <property type="entry name" value="MCPsignal"/>
    <property type="match status" value="1"/>
</dbReference>
<dbReference type="GO" id="GO:0007165">
    <property type="term" value="P:signal transduction"/>
    <property type="evidence" value="ECO:0007669"/>
    <property type="project" value="UniProtKB-KW"/>
</dbReference>
<keyword evidence="4" id="KW-0812">Transmembrane</keyword>
<dbReference type="PROSITE" id="PS50111">
    <property type="entry name" value="CHEMOTAXIS_TRANSDUC_2"/>
    <property type="match status" value="1"/>
</dbReference>
<keyword evidence="4" id="KW-0472">Membrane</keyword>
<dbReference type="AlphaFoldDB" id="A0A098QZ46"/>
<dbReference type="EMBL" id="JNUP01000049">
    <property type="protein sequence ID" value="KGE72708.1"/>
    <property type="molecule type" value="Genomic_DNA"/>
</dbReference>
<evidence type="ECO:0000259" key="5">
    <source>
        <dbReference type="PROSITE" id="PS50111"/>
    </source>
</evidence>
<keyword evidence="1 3" id="KW-0807">Transducer</keyword>
<dbReference type="PROSITE" id="PS50885">
    <property type="entry name" value="HAMP"/>
    <property type="match status" value="1"/>
</dbReference>
<name>A0A098QZ46_9SPIO</name>
<dbReference type="Pfam" id="PF00672">
    <property type="entry name" value="HAMP"/>
    <property type="match status" value="1"/>
</dbReference>
<evidence type="ECO:0008006" key="9">
    <source>
        <dbReference type="Google" id="ProtNLM"/>
    </source>
</evidence>
<comment type="similarity">
    <text evidence="2">Belongs to the methyl-accepting chemotaxis (MCP) protein family.</text>
</comment>
<dbReference type="Gene3D" id="6.10.340.10">
    <property type="match status" value="1"/>
</dbReference>
<gene>
    <name evidence="7" type="ORF">DC28_06605</name>
</gene>
<organism evidence="7 8">
    <name type="scientific">Spirochaeta lutea</name>
    <dbReference type="NCBI Taxonomy" id="1480694"/>
    <lineage>
        <taxon>Bacteria</taxon>
        <taxon>Pseudomonadati</taxon>
        <taxon>Spirochaetota</taxon>
        <taxon>Spirochaetia</taxon>
        <taxon>Spirochaetales</taxon>
        <taxon>Spirochaetaceae</taxon>
        <taxon>Spirochaeta</taxon>
    </lineage>
</organism>
<dbReference type="Proteomes" id="UP000029692">
    <property type="component" value="Unassembled WGS sequence"/>
</dbReference>
<feature type="domain" description="HAMP" evidence="6">
    <location>
        <begin position="228"/>
        <end position="280"/>
    </location>
</feature>
<evidence type="ECO:0000313" key="7">
    <source>
        <dbReference type="EMBL" id="KGE72708.1"/>
    </source>
</evidence>
<dbReference type="Gene3D" id="1.10.287.950">
    <property type="entry name" value="Methyl-accepting chemotaxis protein"/>
    <property type="match status" value="1"/>
</dbReference>
<feature type="transmembrane region" description="Helical" evidence="4">
    <location>
        <begin position="205"/>
        <end position="228"/>
    </location>
</feature>
<dbReference type="SUPFAM" id="SSF58104">
    <property type="entry name" value="Methyl-accepting chemotaxis protein (MCP) signaling domain"/>
    <property type="match status" value="2"/>
</dbReference>
<evidence type="ECO:0000259" key="6">
    <source>
        <dbReference type="PROSITE" id="PS50885"/>
    </source>
</evidence>
<protein>
    <recommendedName>
        <fullName evidence="9">Methyl-accepting transducer domain-containing protein</fullName>
    </recommendedName>
</protein>
<dbReference type="SMART" id="SM00283">
    <property type="entry name" value="MA"/>
    <property type="match status" value="1"/>
</dbReference>
<dbReference type="GO" id="GO:0016020">
    <property type="term" value="C:membrane"/>
    <property type="evidence" value="ECO:0007669"/>
    <property type="project" value="InterPro"/>
</dbReference>
<proteinExistence type="inferred from homology"/>
<comment type="caution">
    <text evidence="7">The sequence shown here is derived from an EMBL/GenBank/DDBJ whole genome shotgun (WGS) entry which is preliminary data.</text>
</comment>
<dbReference type="PANTHER" id="PTHR32089:SF112">
    <property type="entry name" value="LYSOZYME-LIKE PROTEIN-RELATED"/>
    <property type="match status" value="1"/>
</dbReference>
<dbReference type="PANTHER" id="PTHR32089">
    <property type="entry name" value="METHYL-ACCEPTING CHEMOTAXIS PROTEIN MCPB"/>
    <property type="match status" value="1"/>
</dbReference>
<keyword evidence="8" id="KW-1185">Reference proteome</keyword>
<evidence type="ECO:0000256" key="2">
    <source>
        <dbReference type="ARBA" id="ARBA00029447"/>
    </source>
</evidence>
<accession>A0A098QZ46</accession>
<dbReference type="STRING" id="1480694.DC28_06605"/>
<keyword evidence="4" id="KW-1133">Transmembrane helix</keyword>
<dbReference type="OrthoDB" id="319733at2"/>
<dbReference type="SMART" id="SM00304">
    <property type="entry name" value="HAMP"/>
    <property type="match status" value="1"/>
</dbReference>
<dbReference type="InterPro" id="IPR004089">
    <property type="entry name" value="MCPsignal_dom"/>
</dbReference>
<evidence type="ECO:0000256" key="1">
    <source>
        <dbReference type="ARBA" id="ARBA00023224"/>
    </source>
</evidence>
<reference evidence="7 8" key="1">
    <citation type="submission" date="2014-05" db="EMBL/GenBank/DDBJ databases">
        <title>De novo Genome Sequence of Spirocheata sp.</title>
        <authorList>
            <person name="Shivani Y."/>
            <person name="Subhash Y."/>
            <person name="Tushar L."/>
            <person name="Sasikala C."/>
            <person name="Ramana C.V."/>
        </authorList>
    </citation>
    <scope>NUCLEOTIDE SEQUENCE [LARGE SCALE GENOMIC DNA]</scope>
    <source>
        <strain evidence="7 8">JC230</strain>
    </source>
</reference>
<evidence type="ECO:0000256" key="4">
    <source>
        <dbReference type="SAM" id="Phobius"/>
    </source>
</evidence>